<dbReference type="PANTHER" id="PTHR46969">
    <property type="entry name" value="BIFUNCTIONAL PROTEIN HLDE"/>
    <property type="match status" value="1"/>
</dbReference>
<gene>
    <name evidence="4" type="ORF">LCGC14_1802620</name>
</gene>
<dbReference type="NCBIfam" id="TIGR02198">
    <property type="entry name" value="rfaE_dom_I"/>
    <property type="match status" value="1"/>
</dbReference>
<dbReference type="Gene3D" id="3.40.1190.20">
    <property type="match status" value="1"/>
</dbReference>
<name>A0A0F9GP86_9ZZZZ</name>
<dbReference type="CDD" id="cd01172">
    <property type="entry name" value="RfaE_like"/>
    <property type="match status" value="1"/>
</dbReference>
<dbReference type="InterPro" id="IPR029056">
    <property type="entry name" value="Ribokinase-like"/>
</dbReference>
<keyword evidence="1" id="KW-0808">Transferase</keyword>
<reference evidence="4" key="1">
    <citation type="journal article" date="2015" name="Nature">
        <title>Complex archaea that bridge the gap between prokaryotes and eukaryotes.</title>
        <authorList>
            <person name="Spang A."/>
            <person name="Saw J.H."/>
            <person name="Jorgensen S.L."/>
            <person name="Zaremba-Niedzwiedzka K."/>
            <person name="Martijn J."/>
            <person name="Lind A.E."/>
            <person name="van Eijk R."/>
            <person name="Schleper C."/>
            <person name="Guy L."/>
            <person name="Ettema T.J."/>
        </authorList>
    </citation>
    <scope>NUCLEOTIDE SEQUENCE</scope>
</reference>
<dbReference type="GO" id="GO:0005829">
    <property type="term" value="C:cytosol"/>
    <property type="evidence" value="ECO:0007669"/>
    <property type="project" value="TreeGrafter"/>
</dbReference>
<dbReference type="SUPFAM" id="SSF53613">
    <property type="entry name" value="Ribokinase-like"/>
    <property type="match status" value="1"/>
</dbReference>
<dbReference type="EMBL" id="LAZR01017393">
    <property type="protein sequence ID" value="KKM00619.1"/>
    <property type="molecule type" value="Genomic_DNA"/>
</dbReference>
<sequence length="440" mass="49252">MVKLTGTFSKLQKKHTLVIGDFMLDRYTYGEVRRISPEAPVSILKVDNEKMLPGGAGNVVLNLLSLGAKVTAIGRVGDDIQGDILKKLLKDKNANVDYLFTQKNHKTSLKNRFIAESQQILRVDFEKIEPLLEELENKIIKKLEKVLKSIDIVAISDYGKGFLSDRLLKSLIDMANDKNIPVIVDPKGKDFKKYEKATILKPNLKEAYAAANLNDTADIEIASKNILDITNVNYLMITKSKDGISIFSKDKKTKNFPAKTKEVKDVTGAGDTVLAMLCIAIANKLSIDHACELCNIAASIAIEHIGCKEITLSSFAKRLLEYDTENKIFDFSHLFALKKVIENNKFSLLGINSNHLITDIFKAIKKLSKANSQVIIYVLDENPDDEFVDLLSSINEVSFIILNNSNLKNLIDEINPTDIYIMKKNQLSKLNDTKELIELC</sequence>
<evidence type="ECO:0000256" key="1">
    <source>
        <dbReference type="ARBA" id="ARBA00022679"/>
    </source>
</evidence>
<evidence type="ECO:0000313" key="4">
    <source>
        <dbReference type="EMBL" id="KKM00619.1"/>
    </source>
</evidence>
<dbReference type="AlphaFoldDB" id="A0A0F9GP86"/>
<dbReference type="GO" id="GO:0033785">
    <property type="term" value="F:heptose 7-phosphate kinase activity"/>
    <property type="evidence" value="ECO:0007669"/>
    <property type="project" value="TreeGrafter"/>
</dbReference>
<accession>A0A0F9GP86</accession>
<dbReference type="GO" id="GO:0016773">
    <property type="term" value="F:phosphotransferase activity, alcohol group as acceptor"/>
    <property type="evidence" value="ECO:0007669"/>
    <property type="project" value="InterPro"/>
</dbReference>
<organism evidence="4">
    <name type="scientific">marine sediment metagenome</name>
    <dbReference type="NCBI Taxonomy" id="412755"/>
    <lineage>
        <taxon>unclassified sequences</taxon>
        <taxon>metagenomes</taxon>
        <taxon>ecological metagenomes</taxon>
    </lineage>
</organism>
<dbReference type="InterPro" id="IPR011913">
    <property type="entry name" value="RfaE_dom_I"/>
</dbReference>
<dbReference type="PANTHER" id="PTHR46969:SF1">
    <property type="entry name" value="BIFUNCTIONAL PROTEIN HLDE"/>
    <property type="match status" value="1"/>
</dbReference>
<protein>
    <recommendedName>
        <fullName evidence="3">Carbohydrate kinase PfkB domain-containing protein</fullName>
    </recommendedName>
</protein>
<evidence type="ECO:0000259" key="3">
    <source>
        <dbReference type="Pfam" id="PF00294"/>
    </source>
</evidence>
<dbReference type="InterPro" id="IPR011611">
    <property type="entry name" value="PfkB_dom"/>
</dbReference>
<evidence type="ECO:0000256" key="2">
    <source>
        <dbReference type="ARBA" id="ARBA00022777"/>
    </source>
</evidence>
<comment type="caution">
    <text evidence="4">The sequence shown here is derived from an EMBL/GenBank/DDBJ whole genome shotgun (WGS) entry which is preliminary data.</text>
</comment>
<dbReference type="Pfam" id="PF00294">
    <property type="entry name" value="PfkB"/>
    <property type="match status" value="1"/>
</dbReference>
<dbReference type="GO" id="GO:0033786">
    <property type="term" value="F:heptose-1-phosphate adenylyltransferase activity"/>
    <property type="evidence" value="ECO:0007669"/>
    <property type="project" value="TreeGrafter"/>
</dbReference>
<feature type="domain" description="Carbohydrate kinase PfkB" evidence="3">
    <location>
        <begin position="15"/>
        <end position="309"/>
    </location>
</feature>
<proteinExistence type="predicted"/>
<keyword evidence="2" id="KW-0418">Kinase</keyword>